<evidence type="ECO:0000313" key="6">
    <source>
        <dbReference type="EMBL" id="PJJ55968.1"/>
    </source>
</evidence>
<dbReference type="CDD" id="cd03801">
    <property type="entry name" value="GT4_PimA-like"/>
    <property type="match status" value="1"/>
</dbReference>
<protein>
    <submittedName>
        <fullName evidence="6">Glycosyltransferase involved in cell wall biosynthesis</fullName>
    </submittedName>
</protein>
<dbReference type="Gene3D" id="3.40.50.2000">
    <property type="entry name" value="Glycogen Phosphorylase B"/>
    <property type="match status" value="2"/>
</dbReference>
<dbReference type="PANTHER" id="PTHR12526">
    <property type="entry name" value="GLYCOSYLTRANSFERASE"/>
    <property type="match status" value="1"/>
</dbReference>
<dbReference type="Pfam" id="PF00534">
    <property type="entry name" value="Glycos_transf_1"/>
    <property type="match status" value="1"/>
</dbReference>
<proteinExistence type="inferred from homology"/>
<dbReference type="Pfam" id="PF13439">
    <property type="entry name" value="Glyco_transf_4"/>
    <property type="match status" value="1"/>
</dbReference>
<gene>
    <name evidence="6" type="ORF">CLV56_0171</name>
</gene>
<dbReference type="OrthoDB" id="9806887at2"/>
<comment type="similarity">
    <text evidence="1">Belongs to the glycosyltransferase group 1 family. Glycosyltransferase 4 subfamily.</text>
</comment>
<evidence type="ECO:0000256" key="1">
    <source>
        <dbReference type="ARBA" id="ARBA00009481"/>
    </source>
</evidence>
<name>A0A0B2BQD9_9ACTN</name>
<evidence type="ECO:0000259" key="5">
    <source>
        <dbReference type="Pfam" id="PF13439"/>
    </source>
</evidence>
<dbReference type="EMBL" id="PGEZ01000001">
    <property type="protein sequence ID" value="PJJ55968.1"/>
    <property type="molecule type" value="Genomic_DNA"/>
</dbReference>
<feature type="domain" description="Glycosyltransferase subfamily 4-like N-terminal" evidence="5">
    <location>
        <begin position="15"/>
        <end position="174"/>
    </location>
</feature>
<dbReference type="InterPro" id="IPR028098">
    <property type="entry name" value="Glyco_trans_4-like_N"/>
</dbReference>
<keyword evidence="7" id="KW-1185">Reference proteome</keyword>
<reference evidence="6 7" key="1">
    <citation type="submission" date="2017-11" db="EMBL/GenBank/DDBJ databases">
        <title>Genomic Encyclopedia of Archaeal and Bacterial Type Strains, Phase II (KMG-II): From Individual Species to Whole Genera.</title>
        <authorList>
            <person name="Goeker M."/>
        </authorList>
    </citation>
    <scope>NUCLEOTIDE SEQUENCE [LARGE SCALE GENOMIC DNA]</scope>
    <source>
        <strain evidence="6 7">DSM 27763</strain>
    </source>
</reference>
<evidence type="ECO:0000256" key="2">
    <source>
        <dbReference type="ARBA" id="ARBA00022676"/>
    </source>
</evidence>
<dbReference type="AlphaFoldDB" id="A0A0B2BQD9"/>
<dbReference type="InterPro" id="IPR001296">
    <property type="entry name" value="Glyco_trans_1"/>
</dbReference>
<comment type="caution">
    <text evidence="6">The sequence shown here is derived from an EMBL/GenBank/DDBJ whole genome shotgun (WGS) entry which is preliminary data.</text>
</comment>
<dbReference type="PANTHER" id="PTHR12526:SF640">
    <property type="entry name" value="COLANIC ACID BIOSYNTHESIS GLYCOSYLTRANSFERASE WCAL-RELATED"/>
    <property type="match status" value="1"/>
</dbReference>
<feature type="domain" description="Glycosyl transferase family 1" evidence="4">
    <location>
        <begin position="179"/>
        <end position="339"/>
    </location>
</feature>
<keyword evidence="2" id="KW-0328">Glycosyltransferase</keyword>
<evidence type="ECO:0000313" key="7">
    <source>
        <dbReference type="Proteomes" id="UP000230842"/>
    </source>
</evidence>
<dbReference type="SUPFAM" id="SSF53756">
    <property type="entry name" value="UDP-Glycosyltransferase/glycogen phosphorylase"/>
    <property type="match status" value="1"/>
</dbReference>
<organism evidence="6 7">
    <name type="scientific">Mumia flava</name>
    <dbReference type="NCBI Taxonomy" id="1348852"/>
    <lineage>
        <taxon>Bacteria</taxon>
        <taxon>Bacillati</taxon>
        <taxon>Actinomycetota</taxon>
        <taxon>Actinomycetes</taxon>
        <taxon>Propionibacteriales</taxon>
        <taxon>Nocardioidaceae</taxon>
        <taxon>Mumia</taxon>
    </lineage>
</organism>
<accession>A0A0B2BQD9</accession>
<keyword evidence="3 6" id="KW-0808">Transferase</keyword>
<dbReference type="Proteomes" id="UP000230842">
    <property type="component" value="Unassembled WGS sequence"/>
</dbReference>
<sequence>MLLCNWRDLRNPEGGGSERYVEQVARGLVRRGNDVTIFCAAHEHAPDDEVVDGVRYVRRGTKTGVYPHALARLLLRRFGRVDVVVDVQNGLPFFTRLVTRRPVVVLVHHVHREQWPVVYPGPIGRVGWWIESWLAPRLYRRSRYVAVSTATRDELVDLGVDADRIDIVHNGNDVADSDLPARSDSPRLCVVGRLVPHKRVEHAIDVVAALAPQIDGLHLDVVGDGWWHDNLVAYAAERGVADRVTFHGFVDDRTKNEIYGQAWVMLLPSLKEGWGIVIGEAGTHATPTIAYASAGGTRESIDHDVSGVLVDTEAELTEAARRLLTDTAERGRLGKGAREKCHAYTWEQTTRDFATVVTKSLVKS</sequence>
<evidence type="ECO:0000259" key="4">
    <source>
        <dbReference type="Pfam" id="PF00534"/>
    </source>
</evidence>
<evidence type="ECO:0000256" key="3">
    <source>
        <dbReference type="ARBA" id="ARBA00022679"/>
    </source>
</evidence>
<dbReference type="GO" id="GO:0016757">
    <property type="term" value="F:glycosyltransferase activity"/>
    <property type="evidence" value="ECO:0007669"/>
    <property type="project" value="UniProtKB-KW"/>
</dbReference>